<sequence length="197" mass="20887">MSDSAAAQAIVEALRREAEQRLSTGQAPASRGWTVSSEALALLYRLASAPDTASDALKLLHELQAYQVELELQQCQLEANERELEQDLARYRGLFEAAPIGYLIVALEGQILEGNAAAAELLGMEPEALAGRRVDSFLAPHSRPGLMNLLNRLRAGAPRAGLDVRVGGGDGDSRAARLTATRSPGGEAILMALTDAA</sequence>
<dbReference type="Pfam" id="PF08448">
    <property type="entry name" value="PAS_4"/>
    <property type="match status" value="1"/>
</dbReference>
<dbReference type="NCBIfam" id="TIGR00229">
    <property type="entry name" value="sensory_box"/>
    <property type="match status" value="1"/>
</dbReference>
<dbReference type="Gene3D" id="3.30.450.20">
    <property type="entry name" value="PAS domain"/>
    <property type="match status" value="1"/>
</dbReference>
<dbReference type="PROSITE" id="PS50112">
    <property type="entry name" value="PAS"/>
    <property type="match status" value="1"/>
</dbReference>
<dbReference type="EMBL" id="QFFI01000001">
    <property type="protein sequence ID" value="PWG65854.1"/>
    <property type="molecule type" value="Genomic_DNA"/>
</dbReference>
<comment type="caution">
    <text evidence="3">The sequence shown here is derived from an EMBL/GenBank/DDBJ whole genome shotgun (WGS) entry which is preliminary data.</text>
</comment>
<dbReference type="CDD" id="cd00130">
    <property type="entry name" value="PAS"/>
    <property type="match status" value="1"/>
</dbReference>
<dbReference type="InterPro" id="IPR013656">
    <property type="entry name" value="PAS_4"/>
</dbReference>
<accession>A0A2U2NA22</accession>
<evidence type="ECO:0000313" key="4">
    <source>
        <dbReference type="Proteomes" id="UP000245474"/>
    </source>
</evidence>
<dbReference type="SUPFAM" id="SSF55785">
    <property type="entry name" value="PYP-like sensor domain (PAS domain)"/>
    <property type="match status" value="1"/>
</dbReference>
<dbReference type="InterPro" id="IPR000014">
    <property type="entry name" value="PAS"/>
</dbReference>
<protein>
    <submittedName>
        <fullName evidence="3">PAS domain S-box protein</fullName>
    </submittedName>
</protein>
<proteinExistence type="predicted"/>
<dbReference type="OrthoDB" id="6366277at2"/>
<dbReference type="InterPro" id="IPR035965">
    <property type="entry name" value="PAS-like_dom_sf"/>
</dbReference>
<gene>
    <name evidence="3" type="ORF">DEM34_00910</name>
</gene>
<evidence type="ECO:0000259" key="2">
    <source>
        <dbReference type="PROSITE" id="PS50112"/>
    </source>
</evidence>
<dbReference type="Proteomes" id="UP000245474">
    <property type="component" value="Unassembled WGS sequence"/>
</dbReference>
<dbReference type="AlphaFoldDB" id="A0A2U2NA22"/>
<name>A0A2U2NA22_9GAMM</name>
<keyword evidence="4" id="KW-1185">Reference proteome</keyword>
<feature type="coiled-coil region" evidence="1">
    <location>
        <begin position="63"/>
        <end position="90"/>
    </location>
</feature>
<feature type="domain" description="PAS" evidence="2">
    <location>
        <begin position="87"/>
        <end position="157"/>
    </location>
</feature>
<evidence type="ECO:0000313" key="3">
    <source>
        <dbReference type="EMBL" id="PWG65854.1"/>
    </source>
</evidence>
<evidence type="ECO:0000256" key="1">
    <source>
        <dbReference type="SAM" id="Coils"/>
    </source>
</evidence>
<dbReference type="RefSeq" id="WP_109675287.1">
    <property type="nucleotide sequence ID" value="NZ_CP086615.1"/>
</dbReference>
<reference evidence="3 4" key="1">
    <citation type="submission" date="2018-05" db="EMBL/GenBank/DDBJ databases">
        <title>Spiribacter halobius sp. nov., a moderately halophilic bacterium isolated from marine solar saltern.</title>
        <authorList>
            <person name="Zheng W.-S."/>
            <person name="Lu D.-C."/>
            <person name="Du Z.-J."/>
        </authorList>
    </citation>
    <scope>NUCLEOTIDE SEQUENCE [LARGE SCALE GENOMIC DNA]</scope>
    <source>
        <strain evidence="3 4">E85</strain>
    </source>
</reference>
<dbReference type="SMART" id="SM00091">
    <property type="entry name" value="PAS"/>
    <property type="match status" value="1"/>
</dbReference>
<keyword evidence="1" id="KW-0175">Coiled coil</keyword>
<organism evidence="3 4">
    <name type="scientific">Sediminicurvatus halobius</name>
    <dbReference type="NCBI Taxonomy" id="2182432"/>
    <lineage>
        <taxon>Bacteria</taxon>
        <taxon>Pseudomonadati</taxon>
        <taxon>Pseudomonadota</taxon>
        <taxon>Gammaproteobacteria</taxon>
        <taxon>Chromatiales</taxon>
        <taxon>Ectothiorhodospiraceae</taxon>
        <taxon>Sediminicurvatus</taxon>
    </lineage>
</organism>